<evidence type="ECO:0008006" key="3">
    <source>
        <dbReference type="Google" id="ProtNLM"/>
    </source>
</evidence>
<protein>
    <recommendedName>
        <fullName evidence="3">DUF2750 domain-containing protein</fullName>
    </recommendedName>
</protein>
<organism evidence="1 2">
    <name type="scientific">Marinagarivorans cellulosilyticus</name>
    <dbReference type="NCBI Taxonomy" id="2721545"/>
    <lineage>
        <taxon>Bacteria</taxon>
        <taxon>Pseudomonadati</taxon>
        <taxon>Pseudomonadota</taxon>
        <taxon>Gammaproteobacteria</taxon>
        <taxon>Cellvibrionales</taxon>
        <taxon>Cellvibrionaceae</taxon>
        <taxon>Marinagarivorans</taxon>
    </lineage>
</organism>
<proteinExistence type="predicted"/>
<keyword evidence="2" id="KW-1185">Reference proteome</keyword>
<accession>A0AAN1WL14</accession>
<dbReference type="EMBL" id="AP023086">
    <property type="protein sequence ID" value="BCD99534.1"/>
    <property type="molecule type" value="Genomic_DNA"/>
</dbReference>
<reference evidence="1 2" key="1">
    <citation type="journal article" date="2022" name="IScience">
        <title>An ultrasensitive nanofiber-based assay for enzymatic hydrolysis and deep-sea microbial degradation of cellulose.</title>
        <authorList>
            <person name="Tsudome M."/>
            <person name="Tachioka M."/>
            <person name="Miyazaki M."/>
            <person name="Uchimura K."/>
            <person name="Tsuda M."/>
            <person name="Takaki Y."/>
            <person name="Deguchi S."/>
        </authorList>
    </citation>
    <scope>NUCLEOTIDE SEQUENCE [LARGE SCALE GENOMIC DNA]</scope>
    <source>
        <strain evidence="1 2">GE09</strain>
    </source>
</reference>
<gene>
    <name evidence="1" type="ORF">MARGE09_P3736</name>
</gene>
<dbReference type="KEGG" id="marq:MARGE09_P3736"/>
<name>A0AAN1WL14_9GAMM</name>
<evidence type="ECO:0000313" key="2">
    <source>
        <dbReference type="Proteomes" id="UP001320119"/>
    </source>
</evidence>
<dbReference type="AlphaFoldDB" id="A0AAN1WL14"/>
<sequence>MTDVTLSKDLDENFDRFMVEAEETGCVWALEGDEGFALCPSNVSETVDVMPLWSQPEFAKVHCVDEWASYKPVPIALEELLDEWLPGMHDDLLLVGVNWNADMEGDEVEPLDLLEDFESE</sequence>
<dbReference type="Proteomes" id="UP001320119">
    <property type="component" value="Chromosome"/>
</dbReference>
<dbReference type="InterPro" id="IPR021284">
    <property type="entry name" value="DUF2750"/>
</dbReference>
<dbReference type="RefSeq" id="WP_236984801.1">
    <property type="nucleotide sequence ID" value="NZ_AP023086.1"/>
</dbReference>
<evidence type="ECO:0000313" key="1">
    <source>
        <dbReference type="EMBL" id="BCD99534.1"/>
    </source>
</evidence>
<dbReference type="Pfam" id="PF11042">
    <property type="entry name" value="DUF2750"/>
    <property type="match status" value="1"/>
</dbReference>